<dbReference type="EC" id="2.8.3.10" evidence="1"/>
<name>A0ABS5JX57_9BACT</name>
<keyword evidence="2" id="KW-1185">Reference proteome</keyword>
<dbReference type="PANTHER" id="PTHR40596:SF1">
    <property type="entry name" value="CITRATE LYASE ALPHA CHAIN"/>
    <property type="match status" value="1"/>
</dbReference>
<comment type="caution">
    <text evidence="1">The sequence shown here is derived from an EMBL/GenBank/DDBJ whole genome shotgun (WGS) entry which is preliminary data.</text>
</comment>
<protein>
    <submittedName>
        <fullName evidence="1">Citrate lyase subunit alpha</fullName>
        <ecNumber evidence="1">2.8.3.10</ecNumber>
        <ecNumber evidence="1">4.1.3.6</ecNumber>
    </submittedName>
</protein>
<keyword evidence="1" id="KW-0808">Transferase</keyword>
<proteinExistence type="predicted"/>
<dbReference type="RefSeq" id="WP_212216732.1">
    <property type="nucleotide sequence ID" value="NZ_JAGUCO010000011.1"/>
</dbReference>
<dbReference type="EMBL" id="JAGUCO010000011">
    <property type="protein sequence ID" value="MBS2099490.1"/>
    <property type="molecule type" value="Genomic_DNA"/>
</dbReference>
<dbReference type="SUPFAM" id="SSF100950">
    <property type="entry name" value="NagB/RpiA/CoA transferase-like"/>
    <property type="match status" value="2"/>
</dbReference>
<evidence type="ECO:0000313" key="2">
    <source>
        <dbReference type="Proteomes" id="UP000708576"/>
    </source>
</evidence>
<dbReference type="InterPro" id="IPR037171">
    <property type="entry name" value="NagB/RpiA_transferase-like"/>
</dbReference>
<sequence length="541" mass="58807">MRKILLIWPFLQVSWQKIGGMCMSDKLIKNAGGRWVPETINGEKVFPFMGVGRYKPSGNKMAPKISSCADFSSDGNKQVSDLKEALQKAGLKDGMTISTHHHFRNGDLVANRVFDVAKQMGAKNLRWFPSASFPCHAHLIPYLEDGTISHIEGSMNGPLGKFCSEGKMSKIAVLRSHGGRYQAVQDGDVKIDIAVIAASCADAFGNANGISGESNSGLLGFALADSQYADKVIVVTDTLVPFPCVPWQIQGNYVDYTVLVDKVGIPEKIVSGTTQVTKSPDRLLIAEMTAKFCEVTGIIHDGFSFQAGAGGTSLSIGIFFGDIIRRKGIKARFARGGSNQYLVNLLEEGLVEYILDGQTFDLEGVRSMRENPNHVWTSPFTSYNYHGKGNFAGMVDVVILGATEVDVNFNANVVTHSDGYLMHGIGGWQNCLFSKTVILPLPLFRDRIPVVVDEVTTLCGPGELIDVIVTERGIAINPLKTDLIEKAKGSGLPIKTIHQLKEEAEHICGKPERPAPKDKIVAAIKWVDGTVIDVVRQVADE</sequence>
<evidence type="ECO:0000313" key="1">
    <source>
        <dbReference type="EMBL" id="MBS2099490.1"/>
    </source>
</evidence>
<organism evidence="1 2">
    <name type="scientific">Carboxylicivirga linearis</name>
    <dbReference type="NCBI Taxonomy" id="1628157"/>
    <lineage>
        <taxon>Bacteria</taxon>
        <taxon>Pseudomonadati</taxon>
        <taxon>Bacteroidota</taxon>
        <taxon>Bacteroidia</taxon>
        <taxon>Marinilabiliales</taxon>
        <taxon>Marinilabiliaceae</taxon>
        <taxon>Carboxylicivirga</taxon>
    </lineage>
</organism>
<accession>A0ABS5JX57</accession>
<gene>
    <name evidence="1" type="primary">citF</name>
    <name evidence="1" type="ORF">KEM10_14435</name>
</gene>
<keyword evidence="1" id="KW-0456">Lyase</keyword>
<dbReference type="PANTHER" id="PTHR40596">
    <property type="entry name" value="CITRATE LYASE ALPHA CHAIN"/>
    <property type="match status" value="1"/>
</dbReference>
<dbReference type="GO" id="GO:0008814">
    <property type="term" value="F:citrate CoA-transferase activity"/>
    <property type="evidence" value="ECO:0007669"/>
    <property type="project" value="UniProtKB-EC"/>
</dbReference>
<dbReference type="Proteomes" id="UP000708576">
    <property type="component" value="Unassembled WGS sequence"/>
</dbReference>
<dbReference type="EC" id="4.1.3.6" evidence="1"/>
<dbReference type="Gene3D" id="3.40.1080.10">
    <property type="entry name" value="Glutaconate Coenzyme A-transferase"/>
    <property type="match status" value="2"/>
</dbReference>
<reference evidence="1 2" key="1">
    <citation type="journal article" date="2015" name="Int. J. Syst. Evol. Microbiol.">
        <title>Carboxylicivirga linearis sp. nov., isolated from a sea cucumber culture pond.</title>
        <authorList>
            <person name="Wang F.Q."/>
            <person name="Zhou Y.X."/>
            <person name="Lin X.Z."/>
            <person name="Chen G.J."/>
            <person name="Du Z.J."/>
        </authorList>
    </citation>
    <scope>NUCLEOTIDE SEQUENCE [LARGE SCALE GENOMIC DNA]</scope>
    <source>
        <strain evidence="1 2">FB218</strain>
    </source>
</reference>
<dbReference type="GO" id="GO:0008815">
    <property type="term" value="F:citrate (pro-3S)-lyase activity"/>
    <property type="evidence" value="ECO:0007669"/>
    <property type="project" value="UniProtKB-EC"/>
</dbReference>
<dbReference type="PIRSF" id="PIRSF009451">
    <property type="entry name" value="Citrt_lyas_alpha"/>
    <property type="match status" value="1"/>
</dbReference>
<dbReference type="NCBIfam" id="TIGR01584">
    <property type="entry name" value="citF"/>
    <property type="match status" value="1"/>
</dbReference>
<dbReference type="InterPro" id="IPR006472">
    <property type="entry name" value="Citrate_lyase_asu"/>
</dbReference>
<dbReference type="Pfam" id="PF04223">
    <property type="entry name" value="CitF"/>
    <property type="match status" value="1"/>
</dbReference>